<dbReference type="InterPro" id="IPR025447">
    <property type="entry name" value="DUF4192"/>
</dbReference>
<proteinExistence type="predicted"/>
<reference evidence="1 2" key="1">
    <citation type="submission" date="2019-01" db="EMBL/GenBank/DDBJ databases">
        <title>Lactibacter flavus gen. nov., sp. nov., a novel bacterium of the family Propionibacteriaceae isolated from raw milk and dairy products.</title>
        <authorList>
            <person name="Huptas C."/>
            <person name="Wenning M."/>
            <person name="Breitenwieser F."/>
            <person name="Doll E."/>
            <person name="Von Neubeck M."/>
            <person name="Busse H.-J."/>
            <person name="Scherer S."/>
        </authorList>
    </citation>
    <scope>NUCLEOTIDE SEQUENCE [LARGE SCALE GENOMIC DNA]</scope>
    <source>
        <strain evidence="1 2">DSM 22130</strain>
    </source>
</reference>
<dbReference type="EMBL" id="SDMR01000002">
    <property type="protein sequence ID" value="TBT95797.1"/>
    <property type="molecule type" value="Genomic_DNA"/>
</dbReference>
<comment type="caution">
    <text evidence="1">The sequence shown here is derived from an EMBL/GenBank/DDBJ whole genome shotgun (WGS) entry which is preliminary data.</text>
</comment>
<gene>
    <name evidence="1" type="ORF">ET996_02115</name>
</gene>
<evidence type="ECO:0000313" key="1">
    <source>
        <dbReference type="EMBL" id="TBT95797.1"/>
    </source>
</evidence>
<keyword evidence="2" id="KW-1185">Reference proteome</keyword>
<evidence type="ECO:0000313" key="2">
    <source>
        <dbReference type="Proteomes" id="UP000291933"/>
    </source>
</evidence>
<name>A0A4Q9KMK2_PROTD</name>
<dbReference type="AlphaFoldDB" id="A0A4Q9KMK2"/>
<organism evidence="1 2">
    <name type="scientific">Propioniciclava tarda</name>
    <dbReference type="NCBI Taxonomy" id="433330"/>
    <lineage>
        <taxon>Bacteria</taxon>
        <taxon>Bacillati</taxon>
        <taxon>Actinomycetota</taxon>
        <taxon>Actinomycetes</taxon>
        <taxon>Propionibacteriales</taxon>
        <taxon>Propionibacteriaceae</taxon>
        <taxon>Propioniciclava</taxon>
    </lineage>
</organism>
<dbReference type="OrthoDB" id="3264463at2"/>
<dbReference type="Pfam" id="PF13830">
    <property type="entry name" value="DUF4192"/>
    <property type="match status" value="1"/>
</dbReference>
<accession>A0A4Q9KMK2</accession>
<dbReference type="Proteomes" id="UP000291933">
    <property type="component" value="Unassembled WGS sequence"/>
</dbReference>
<sequence length="349" mass="37274">MVAPGYRRVPVRRTVRNRPVDDDGFGRFAPLLKGMSNKRQRGTPTVRVRGLSDLIHLVPSMLGFHPEESLVVVCLDEGRVAVTARADLARLTCADDIDDCFGALWDRYPSCACVVIAFSTDAEAAWSVVEDFIGELPADVWVDAAHVDGHAWFDAPFGVAHRYDPPSSAVAAEAAYWGVNVLPDRGSLAATLQPVISRPEMDQALARVIAIEPTTTVASALDVLASLSASPRPPSAHEASMLAVAAFSPAFADVVVGDIEHRTAGGVRALWTDVVRRVPPFAGGMAAVFVGMAAWVSGDGALVNVCLERAVDSAGGNQWFRFLEIAARVALPPSQWGEVRTELVRGRAA</sequence>
<protein>
    <submittedName>
        <fullName evidence="1">DUF4192 domain-containing protein</fullName>
    </submittedName>
</protein>